<proteinExistence type="predicted"/>
<comment type="caution">
    <text evidence="2">The sequence shown here is derived from an EMBL/GenBank/DDBJ whole genome shotgun (WGS) entry which is preliminary data.</text>
</comment>
<dbReference type="EMBL" id="VAHF01000013">
    <property type="protein sequence ID" value="TXG46881.1"/>
    <property type="molecule type" value="Genomic_DNA"/>
</dbReference>
<dbReference type="InterPro" id="IPR021924">
    <property type="entry name" value="DUF3537"/>
</dbReference>
<feature type="transmembrane region" description="Helical" evidence="1">
    <location>
        <begin position="399"/>
        <end position="416"/>
    </location>
</feature>
<keyword evidence="1" id="KW-1133">Transmembrane helix</keyword>
<gene>
    <name evidence="2" type="ORF">EZV62_026175</name>
</gene>
<keyword evidence="3" id="KW-1185">Reference proteome</keyword>
<accession>A0A5C7GPZ5</accession>
<dbReference type="Proteomes" id="UP000323000">
    <property type="component" value="Chromosome 13"/>
</dbReference>
<dbReference type="AlphaFoldDB" id="A0A5C7GPZ5"/>
<keyword evidence="1" id="KW-0812">Transmembrane</keyword>
<feature type="transmembrane region" description="Helical" evidence="1">
    <location>
        <begin position="78"/>
        <end position="98"/>
    </location>
</feature>
<name>A0A5C7GPZ5_9ROSI</name>
<feature type="transmembrane region" description="Helical" evidence="1">
    <location>
        <begin position="186"/>
        <end position="205"/>
    </location>
</feature>
<feature type="transmembrane region" description="Helical" evidence="1">
    <location>
        <begin position="43"/>
        <end position="66"/>
    </location>
</feature>
<feature type="transmembrane region" description="Helical" evidence="1">
    <location>
        <begin position="132"/>
        <end position="151"/>
    </location>
</feature>
<dbReference type="Pfam" id="PF12056">
    <property type="entry name" value="DUF3537"/>
    <property type="match status" value="1"/>
</dbReference>
<organism evidence="2 3">
    <name type="scientific">Acer yangbiense</name>
    <dbReference type="NCBI Taxonomy" id="1000413"/>
    <lineage>
        <taxon>Eukaryota</taxon>
        <taxon>Viridiplantae</taxon>
        <taxon>Streptophyta</taxon>
        <taxon>Embryophyta</taxon>
        <taxon>Tracheophyta</taxon>
        <taxon>Spermatophyta</taxon>
        <taxon>Magnoliopsida</taxon>
        <taxon>eudicotyledons</taxon>
        <taxon>Gunneridae</taxon>
        <taxon>Pentapetalae</taxon>
        <taxon>rosids</taxon>
        <taxon>malvids</taxon>
        <taxon>Sapindales</taxon>
        <taxon>Sapindaceae</taxon>
        <taxon>Hippocastanoideae</taxon>
        <taxon>Acereae</taxon>
        <taxon>Acer</taxon>
    </lineage>
</organism>
<sequence length="424" mass="48669">MEDEEKISSLLSKNMQDSGYLKNFNSCLKWVCVDQSNLWRAGLSWLIFFLLAIISPLVSHFFLLCSGCDKNHQRPYDAIVQLSLSVFATISFLCLSSWSRKYGLNRFLFLDKLSDESQKIQERYADQLRRSMKLLCIFVLPCFGFECAYRIWWYATGASEIPYYLNIYVSDILICTLQLFSWLYRISIYILACILYKVICYLQIIKMEDFAQVFLKETEVGSILKEHLRIKRNLRIISHRFRAFILLSLVLVTASQFISLILTTRSSAINNVFEAGELIICSVSLVTGLMICLRSATKITHKGQAITGLAAKWHVCATINSFDHLDGETPTTQIASTQVFPINWESDDEEGDGDDDLDNAKFVPIYAHTISFQRRQALVTYLENNRAGITIYGFMLDRTGLHTIFAIELALLLWLLNKTIVSWT</sequence>
<dbReference type="OrthoDB" id="1916325at2759"/>
<feature type="transmembrane region" description="Helical" evidence="1">
    <location>
        <begin position="241"/>
        <end position="263"/>
    </location>
</feature>
<evidence type="ECO:0000313" key="3">
    <source>
        <dbReference type="Proteomes" id="UP000323000"/>
    </source>
</evidence>
<feature type="transmembrane region" description="Helical" evidence="1">
    <location>
        <begin position="275"/>
        <end position="293"/>
    </location>
</feature>
<reference evidence="3" key="1">
    <citation type="journal article" date="2019" name="Gigascience">
        <title>De novo genome assembly of the endangered Acer yangbiense, a plant species with extremely small populations endemic to Yunnan Province, China.</title>
        <authorList>
            <person name="Yang J."/>
            <person name="Wariss H.M."/>
            <person name="Tao L."/>
            <person name="Zhang R."/>
            <person name="Yun Q."/>
            <person name="Hollingsworth P."/>
            <person name="Dao Z."/>
            <person name="Luo G."/>
            <person name="Guo H."/>
            <person name="Ma Y."/>
            <person name="Sun W."/>
        </authorList>
    </citation>
    <scope>NUCLEOTIDE SEQUENCE [LARGE SCALE GENOMIC DNA]</scope>
    <source>
        <strain evidence="3">cv. Malutang</strain>
    </source>
</reference>
<evidence type="ECO:0000313" key="2">
    <source>
        <dbReference type="EMBL" id="TXG46881.1"/>
    </source>
</evidence>
<dbReference type="PANTHER" id="PTHR31963">
    <property type="entry name" value="RAS GUANINE NUCLEOTIDE EXCHANGE FACTOR K"/>
    <property type="match status" value="1"/>
</dbReference>
<keyword evidence="1" id="KW-0472">Membrane</keyword>
<protein>
    <submittedName>
        <fullName evidence="2">Uncharacterized protein</fullName>
    </submittedName>
</protein>
<evidence type="ECO:0000256" key="1">
    <source>
        <dbReference type="SAM" id="Phobius"/>
    </source>
</evidence>
<dbReference type="PANTHER" id="PTHR31963:SF17">
    <property type="entry name" value="PROTEIN, PUTATIVE (DUF3537)-RELATED"/>
    <property type="match status" value="1"/>
</dbReference>